<keyword evidence="4" id="KW-1185">Reference proteome</keyword>
<gene>
    <name evidence="3" type="ORF">LSINAPIS_LOCUS12179</name>
</gene>
<keyword evidence="1" id="KW-0812">Transmembrane</keyword>
<feature type="domain" description="Tubulin-folding cofactor D ARM repeats" evidence="2">
    <location>
        <begin position="286"/>
        <end position="419"/>
    </location>
</feature>
<dbReference type="PANTHER" id="PTHR12658">
    <property type="entry name" value="BETA-TUBULIN COFACTOR D"/>
    <property type="match status" value="1"/>
</dbReference>
<dbReference type="SUPFAM" id="SSF48371">
    <property type="entry name" value="ARM repeat"/>
    <property type="match status" value="1"/>
</dbReference>
<feature type="transmembrane region" description="Helical" evidence="1">
    <location>
        <begin position="146"/>
        <end position="162"/>
    </location>
</feature>
<dbReference type="GO" id="GO:0016328">
    <property type="term" value="C:lateral plasma membrane"/>
    <property type="evidence" value="ECO:0007669"/>
    <property type="project" value="TreeGrafter"/>
</dbReference>
<proteinExistence type="predicted"/>
<feature type="non-terminal residue" evidence="3">
    <location>
        <position position="419"/>
    </location>
</feature>
<dbReference type="GO" id="GO:0070830">
    <property type="term" value="P:bicellular tight junction assembly"/>
    <property type="evidence" value="ECO:0007669"/>
    <property type="project" value="TreeGrafter"/>
</dbReference>
<evidence type="ECO:0000256" key="1">
    <source>
        <dbReference type="SAM" id="Phobius"/>
    </source>
</evidence>
<dbReference type="GO" id="GO:0048487">
    <property type="term" value="F:beta-tubulin binding"/>
    <property type="evidence" value="ECO:0007669"/>
    <property type="project" value="InterPro"/>
</dbReference>
<dbReference type="InterPro" id="IPR058033">
    <property type="entry name" value="ARM_TBCD_2nd"/>
</dbReference>
<dbReference type="GO" id="GO:0007023">
    <property type="term" value="P:post-chaperonin tubulin folding pathway"/>
    <property type="evidence" value="ECO:0007669"/>
    <property type="project" value="InterPro"/>
</dbReference>
<accession>A0A5E4QV50</accession>
<dbReference type="GO" id="GO:0000226">
    <property type="term" value="P:microtubule cytoskeleton organization"/>
    <property type="evidence" value="ECO:0007669"/>
    <property type="project" value="TreeGrafter"/>
</dbReference>
<evidence type="ECO:0000313" key="4">
    <source>
        <dbReference type="Proteomes" id="UP000324832"/>
    </source>
</evidence>
<dbReference type="PANTHER" id="PTHR12658:SF0">
    <property type="entry name" value="TUBULIN-SPECIFIC CHAPERONE D"/>
    <property type="match status" value="1"/>
</dbReference>
<reference evidence="3 4" key="1">
    <citation type="submission" date="2017-07" db="EMBL/GenBank/DDBJ databases">
        <authorList>
            <person name="Talla V."/>
            <person name="Backstrom N."/>
        </authorList>
    </citation>
    <scope>NUCLEOTIDE SEQUENCE [LARGE SCALE GENOMIC DNA]</scope>
</reference>
<evidence type="ECO:0000313" key="3">
    <source>
        <dbReference type="EMBL" id="VVD01855.1"/>
    </source>
</evidence>
<dbReference type="InterPro" id="IPR033162">
    <property type="entry name" value="TBCD"/>
</dbReference>
<dbReference type="Proteomes" id="UP000324832">
    <property type="component" value="Unassembled WGS sequence"/>
</dbReference>
<dbReference type="AlphaFoldDB" id="A0A5E4QV50"/>
<keyword evidence="1" id="KW-1133">Transmembrane helix</keyword>
<name>A0A5E4QV50_9NEOP</name>
<dbReference type="Pfam" id="PF23579">
    <property type="entry name" value="ARM_TBCD"/>
    <property type="match status" value="1"/>
</dbReference>
<organism evidence="3 4">
    <name type="scientific">Leptidea sinapis</name>
    <dbReference type="NCBI Taxonomy" id="189913"/>
    <lineage>
        <taxon>Eukaryota</taxon>
        <taxon>Metazoa</taxon>
        <taxon>Ecdysozoa</taxon>
        <taxon>Arthropoda</taxon>
        <taxon>Hexapoda</taxon>
        <taxon>Insecta</taxon>
        <taxon>Pterygota</taxon>
        <taxon>Neoptera</taxon>
        <taxon>Endopterygota</taxon>
        <taxon>Lepidoptera</taxon>
        <taxon>Glossata</taxon>
        <taxon>Ditrysia</taxon>
        <taxon>Papilionoidea</taxon>
        <taxon>Pieridae</taxon>
        <taxon>Dismorphiinae</taxon>
        <taxon>Leptidea</taxon>
    </lineage>
</organism>
<keyword evidence="1" id="KW-0472">Membrane</keyword>
<dbReference type="GO" id="GO:0005096">
    <property type="term" value="F:GTPase activator activity"/>
    <property type="evidence" value="ECO:0007669"/>
    <property type="project" value="InterPro"/>
</dbReference>
<evidence type="ECO:0000259" key="2">
    <source>
        <dbReference type="Pfam" id="PF25767"/>
    </source>
</evidence>
<dbReference type="EMBL" id="FZQP02005555">
    <property type="protein sequence ID" value="VVD01855.1"/>
    <property type="molecule type" value="Genomic_DNA"/>
</dbReference>
<sequence>MVGMDEEMNRDEECENIGLGCALEHFSEAEDVLNIIENVKNIYKSSQFEVEYERLYGILKQYYEQPHLLDPHLDKILGKFLDTIKEKDSPLELKHATFNYMYLIMRVRGYKVAVRHLPHEVSDLLTVLSFLETQDPNDKETWRSKFVLLLWLSIVVIIPFHMSRLDGFAPDKPGAECSNKLTVMKRIFDICKTYALNKDACAEASAYLASKFFIRSDVKSLFMGEFFNWAMDLHSNMQNENEIHYGVLAAVAAVLKHGKRDDLLPYAPKLLEWVTHQNYKSHNAILVRKYGVKIVQRIGLTFLRPRVASWRYTRGSRSLAVTLAGTAAAGDTEPITAPPDDDDDQDIPQEVEDVVELLLCSLRDDDNVVRWSAAKGVGRIGARLPAIAAADVCESVLTLFAEHEKDSAWHGGCMALAEL</sequence>
<dbReference type="GO" id="GO:0007021">
    <property type="term" value="P:tubulin complex assembly"/>
    <property type="evidence" value="ECO:0007669"/>
    <property type="project" value="InterPro"/>
</dbReference>
<protein>
    <recommendedName>
        <fullName evidence="2">Tubulin-folding cofactor D ARM repeats domain-containing protein</fullName>
    </recommendedName>
</protein>
<dbReference type="InterPro" id="IPR016024">
    <property type="entry name" value="ARM-type_fold"/>
</dbReference>
<dbReference type="Pfam" id="PF25767">
    <property type="entry name" value="ARM_TBCD_2nd"/>
    <property type="match status" value="1"/>
</dbReference>
<dbReference type="GO" id="GO:0034333">
    <property type="term" value="P:adherens junction assembly"/>
    <property type="evidence" value="ECO:0007669"/>
    <property type="project" value="TreeGrafter"/>
</dbReference>